<keyword evidence="1" id="KW-0732">Signal</keyword>
<dbReference type="OrthoDB" id="884854at2"/>
<dbReference type="Proteomes" id="UP000317624">
    <property type="component" value="Unassembled WGS sequence"/>
</dbReference>
<dbReference type="AlphaFoldDB" id="A0A558BJT5"/>
<feature type="signal peptide" evidence="1">
    <location>
        <begin position="1"/>
        <end position="18"/>
    </location>
</feature>
<name>A0A558BJT5_9BACT</name>
<organism evidence="2 3">
    <name type="scientific">Hymenobacter setariae</name>
    <dbReference type="NCBI Taxonomy" id="2594794"/>
    <lineage>
        <taxon>Bacteria</taxon>
        <taxon>Pseudomonadati</taxon>
        <taxon>Bacteroidota</taxon>
        <taxon>Cytophagia</taxon>
        <taxon>Cytophagales</taxon>
        <taxon>Hymenobacteraceae</taxon>
        <taxon>Hymenobacter</taxon>
    </lineage>
</organism>
<sequence length="185" mass="19312">MKTTLLSAGMLLALSGCGGSDSSAPGAAAGAPAATVAALPEVSAATAFADSLSALPGGAPADATAARAYTQAVGAWYGSELSSGIKAHPLADGIWKNYRAVLRMVAKSRGMKKVKPEDAKQWDGFAGECETVAKTIIPLTQDNPAPTSDKALPQLQMAWDGMQHVRLGAERHMMYLEHPYTRDQR</sequence>
<dbReference type="RefSeq" id="WP_144853423.1">
    <property type="nucleotide sequence ID" value="NZ_VMRJ01000009.1"/>
</dbReference>
<feature type="chain" id="PRO_5035190758" evidence="1">
    <location>
        <begin position="19"/>
        <end position="185"/>
    </location>
</feature>
<protein>
    <submittedName>
        <fullName evidence="2">Uncharacterized protein</fullName>
    </submittedName>
</protein>
<evidence type="ECO:0000313" key="3">
    <source>
        <dbReference type="Proteomes" id="UP000317624"/>
    </source>
</evidence>
<dbReference type="EMBL" id="VMRJ01000009">
    <property type="protein sequence ID" value="TVT36768.1"/>
    <property type="molecule type" value="Genomic_DNA"/>
</dbReference>
<proteinExistence type="predicted"/>
<dbReference type="PROSITE" id="PS51257">
    <property type="entry name" value="PROKAR_LIPOPROTEIN"/>
    <property type="match status" value="1"/>
</dbReference>
<reference evidence="2 3" key="1">
    <citation type="submission" date="2019-07" db="EMBL/GenBank/DDBJ databases">
        <title>Hymenobacter sp. straun FUR1 Genome sequencing and assembly.</title>
        <authorList>
            <person name="Chhetri G."/>
        </authorList>
    </citation>
    <scope>NUCLEOTIDE SEQUENCE [LARGE SCALE GENOMIC DNA]</scope>
    <source>
        <strain evidence="2 3">Fur1</strain>
    </source>
</reference>
<accession>A0A558BJT5</accession>
<evidence type="ECO:0000256" key="1">
    <source>
        <dbReference type="SAM" id="SignalP"/>
    </source>
</evidence>
<evidence type="ECO:0000313" key="2">
    <source>
        <dbReference type="EMBL" id="TVT36768.1"/>
    </source>
</evidence>
<keyword evidence="3" id="KW-1185">Reference proteome</keyword>
<comment type="caution">
    <text evidence="2">The sequence shown here is derived from an EMBL/GenBank/DDBJ whole genome shotgun (WGS) entry which is preliminary data.</text>
</comment>
<gene>
    <name evidence="2" type="ORF">FNT36_24965</name>
</gene>